<feature type="active site" description="Charge relay system" evidence="9">
    <location>
        <position position="221"/>
    </location>
</feature>
<feature type="signal peptide" evidence="11">
    <location>
        <begin position="1"/>
        <end position="17"/>
    </location>
</feature>
<dbReference type="Proteomes" id="UP000002222">
    <property type="component" value="Chromosome"/>
</dbReference>
<dbReference type="GO" id="GO:0042597">
    <property type="term" value="C:periplasmic space"/>
    <property type="evidence" value="ECO:0007669"/>
    <property type="project" value="UniProtKB-SubCell"/>
</dbReference>
<proteinExistence type="inferred from homology"/>
<keyword evidence="14" id="KW-1185">Reference proteome</keyword>
<dbReference type="FunFam" id="2.40.10.10:FF:000001">
    <property type="entry name" value="Periplasmic serine protease DegS"/>
    <property type="match status" value="1"/>
</dbReference>
<dbReference type="EC" id="3.4.21.108" evidence="13"/>
<dbReference type="eggNOG" id="COG0265">
    <property type="taxonomic scope" value="Bacteria"/>
</dbReference>
<dbReference type="STRING" id="525898.Sdel_1383"/>
<dbReference type="HOGENOM" id="CLU_020120_1_1_7"/>
<sequence precursor="true">MNKVISLSLLTALSLFGASITLEQMPKDSQRIDATQSNVILSYHNAIKESKKSVVNIATTKKSKQNDELNALMQNPFFKEFFGNRLPEFRQQERKSHSLGSGVIISKDGYIVTNNHVIEGADEIVITLPNDEKEYKAKVIGEDPKTDLAVVKIDAKNLNVAQFGDSSNLLEGDVVFAIGNPFGVGETITQGIISALNKSNVGLNQYENFIQTDASINPGNSGGALVDSRGALIGINSAILSKSGGNNGIGFAIPSNMVEKIASSLIESGKVERGYMGVSIADLTKDLKELYENKQGALILMIEKNSPAEKGGLHVSDLILEVDGIKIKNANELKNTIASISPEKSIAITYERDKKVKTTKIKLTKMDSQSVTSKDGKSTLSSIEGLSIVEITPQTRQQYQLSRDVEGLLVIEVEEESKAEKMGFREGDIIIQIEQMRITSLEDLNQALKEYKNSKKRVIINRQNYRAILVMP</sequence>
<keyword evidence="7 13" id="KW-0378">Hydrolase</keyword>
<keyword evidence="5" id="KW-0677">Repeat</keyword>
<dbReference type="InterPro" id="IPR036034">
    <property type="entry name" value="PDZ_sf"/>
</dbReference>
<reference evidence="13 14" key="2">
    <citation type="journal article" date="2010" name="Stand. Genomic Sci.">
        <title>Complete genome sequence of Sulfurospirillum deleyianum type strain (5175).</title>
        <authorList>
            <person name="Sikorski J."/>
            <person name="Lapidus A."/>
            <person name="Copeland A."/>
            <person name="Glavina Del Rio T."/>
            <person name="Nolan M."/>
            <person name="Lucas S."/>
            <person name="Chen F."/>
            <person name="Tice H."/>
            <person name="Cheng J.F."/>
            <person name="Saunders E."/>
            <person name="Bruce D."/>
            <person name="Goodwin L."/>
            <person name="Pitluck S."/>
            <person name="Ovchinnikova G."/>
            <person name="Pati A."/>
            <person name="Ivanova N."/>
            <person name="Mavromatis K."/>
            <person name="Chen A."/>
            <person name="Palaniappan K."/>
            <person name="Chain P."/>
            <person name="Land M."/>
            <person name="Hauser L."/>
            <person name="Chang Y.J."/>
            <person name="Jeffries C.D."/>
            <person name="Brettin T."/>
            <person name="Detter J.C."/>
            <person name="Han C."/>
            <person name="Rohde M."/>
            <person name="Lang E."/>
            <person name="Spring S."/>
            <person name="Goker M."/>
            <person name="Bristow J."/>
            <person name="Eisen J.A."/>
            <person name="Markowitz V."/>
            <person name="Hugenholtz P."/>
            <person name="Kyrpides N.C."/>
            <person name="Klenk H.P."/>
        </authorList>
    </citation>
    <scope>NUCLEOTIDE SEQUENCE [LARGE SCALE GENOMIC DNA]</scope>
    <source>
        <strain evidence="14">ATCC 51133 / DSM 6946 / 5175</strain>
    </source>
</reference>
<dbReference type="SUPFAM" id="SSF50494">
    <property type="entry name" value="Trypsin-like serine proteases"/>
    <property type="match status" value="1"/>
</dbReference>
<evidence type="ECO:0000313" key="14">
    <source>
        <dbReference type="Proteomes" id="UP000002222"/>
    </source>
</evidence>
<dbReference type="EMBL" id="CP001816">
    <property type="protein sequence ID" value="ACZ12403.1"/>
    <property type="molecule type" value="Genomic_DNA"/>
</dbReference>
<dbReference type="PANTHER" id="PTHR43343">
    <property type="entry name" value="PEPTIDASE S12"/>
    <property type="match status" value="1"/>
</dbReference>
<evidence type="ECO:0000256" key="2">
    <source>
        <dbReference type="ARBA" id="ARBA00010541"/>
    </source>
</evidence>
<dbReference type="InterPro" id="IPR001940">
    <property type="entry name" value="Peptidase_S1C"/>
</dbReference>
<keyword evidence="6" id="KW-0574">Periplasm</keyword>
<dbReference type="GO" id="GO:0004252">
    <property type="term" value="F:serine-type endopeptidase activity"/>
    <property type="evidence" value="ECO:0007669"/>
    <property type="project" value="InterPro"/>
</dbReference>
<dbReference type="Pfam" id="PF17820">
    <property type="entry name" value="PDZ_6"/>
    <property type="match status" value="1"/>
</dbReference>
<reference evidence="14" key="1">
    <citation type="submission" date="2009-11" db="EMBL/GenBank/DDBJ databases">
        <title>The complete genome of Sulfurospirillum deleyianum DSM 6946.</title>
        <authorList>
            <consortium name="US DOE Joint Genome Institute (JGI-PGF)"/>
            <person name="Lucas S."/>
            <person name="Copeland A."/>
            <person name="Lapidus A."/>
            <person name="Glavina del Rio T."/>
            <person name="Dalin E."/>
            <person name="Tice H."/>
            <person name="Bruce D."/>
            <person name="Goodwin L."/>
            <person name="Pitluck S."/>
            <person name="Kyrpides N."/>
            <person name="Mavromatis K."/>
            <person name="Ivanova N."/>
            <person name="Ovchinnikova G."/>
            <person name="Munk A.C."/>
            <person name="Lu M."/>
            <person name="Brettin T."/>
            <person name="Detter J.C."/>
            <person name="Han C."/>
            <person name="Tapia R."/>
            <person name="Larimer F."/>
            <person name="Land M."/>
            <person name="Hauser L."/>
            <person name="Markowitz V."/>
            <person name="Cheng J.F."/>
            <person name="Hugenholtz P."/>
            <person name="Woyke T."/>
            <person name="Wu D."/>
            <person name="Aumann P."/>
            <person name="Schneider S."/>
            <person name="Lang E."/>
            <person name="Spring S."/>
            <person name="Klenk H.P."/>
            <person name="Eisen J.A."/>
        </authorList>
    </citation>
    <scope>NUCLEOTIDE SEQUENCE [LARGE SCALE GENOMIC DNA]</scope>
    <source>
        <strain evidence="14">ATCC 51133 / DSM 6946 / 5175</strain>
    </source>
</reference>
<dbReference type="OrthoDB" id="9758917at2"/>
<dbReference type="InterPro" id="IPR011782">
    <property type="entry name" value="Pept_S1C_Do"/>
</dbReference>
<dbReference type="SUPFAM" id="SSF50156">
    <property type="entry name" value="PDZ domain-like"/>
    <property type="match status" value="2"/>
</dbReference>
<dbReference type="PRINTS" id="PR00834">
    <property type="entry name" value="PROTEASES2C"/>
</dbReference>
<protein>
    <submittedName>
        <fullName evidence="13">Protease Do</fullName>
        <ecNumber evidence="13">3.4.21.108</ecNumber>
    </submittedName>
</protein>
<keyword evidence="8" id="KW-0720">Serine protease</keyword>
<evidence type="ECO:0000256" key="3">
    <source>
        <dbReference type="ARBA" id="ARBA00022670"/>
    </source>
</evidence>
<dbReference type="KEGG" id="sdl:Sdel_1383"/>
<dbReference type="Gene3D" id="2.40.10.120">
    <property type="match status" value="1"/>
</dbReference>
<dbReference type="MEROPS" id="S01.500"/>
<feature type="chain" id="PRO_5038367655" evidence="11">
    <location>
        <begin position="18"/>
        <end position="472"/>
    </location>
</feature>
<evidence type="ECO:0000256" key="10">
    <source>
        <dbReference type="PIRSR" id="PIRSR611782-2"/>
    </source>
</evidence>
<dbReference type="PROSITE" id="PS50106">
    <property type="entry name" value="PDZ"/>
    <property type="match status" value="2"/>
</dbReference>
<dbReference type="InterPro" id="IPR041489">
    <property type="entry name" value="PDZ_6"/>
</dbReference>
<evidence type="ECO:0000256" key="8">
    <source>
        <dbReference type="ARBA" id="ARBA00022825"/>
    </source>
</evidence>
<evidence type="ECO:0000256" key="4">
    <source>
        <dbReference type="ARBA" id="ARBA00022729"/>
    </source>
</evidence>
<dbReference type="SMART" id="SM00228">
    <property type="entry name" value="PDZ"/>
    <property type="match status" value="2"/>
</dbReference>
<keyword evidence="3 13" id="KW-0645">Protease</keyword>
<gene>
    <name evidence="13" type="ordered locus">Sdel_1383</name>
</gene>
<evidence type="ECO:0000256" key="7">
    <source>
        <dbReference type="ARBA" id="ARBA00022801"/>
    </source>
</evidence>
<dbReference type="Pfam" id="PF13365">
    <property type="entry name" value="Trypsin_2"/>
    <property type="match status" value="1"/>
</dbReference>
<evidence type="ECO:0000256" key="6">
    <source>
        <dbReference type="ARBA" id="ARBA00022764"/>
    </source>
</evidence>
<dbReference type="NCBIfam" id="TIGR02037">
    <property type="entry name" value="degP_htrA_DO"/>
    <property type="match status" value="1"/>
</dbReference>
<evidence type="ECO:0000256" key="9">
    <source>
        <dbReference type="PIRSR" id="PIRSR611782-1"/>
    </source>
</evidence>
<name>D1B2T3_SULD5</name>
<evidence type="ECO:0000256" key="1">
    <source>
        <dbReference type="ARBA" id="ARBA00004418"/>
    </source>
</evidence>
<organism evidence="13 14">
    <name type="scientific">Sulfurospirillum deleyianum (strain ATCC 51133 / DSM 6946 / 5175)</name>
    <dbReference type="NCBI Taxonomy" id="525898"/>
    <lineage>
        <taxon>Bacteria</taxon>
        <taxon>Pseudomonadati</taxon>
        <taxon>Campylobacterota</taxon>
        <taxon>Epsilonproteobacteria</taxon>
        <taxon>Campylobacterales</taxon>
        <taxon>Sulfurospirillaceae</taxon>
        <taxon>Sulfurospirillum</taxon>
    </lineage>
</organism>
<feature type="domain" description="PDZ" evidence="12">
    <location>
        <begin position="360"/>
        <end position="463"/>
    </location>
</feature>
<accession>D1B2T3</accession>
<evidence type="ECO:0000256" key="11">
    <source>
        <dbReference type="SAM" id="SignalP"/>
    </source>
</evidence>
<feature type="active site" description="Charge relay system" evidence="9">
    <location>
        <position position="147"/>
    </location>
</feature>
<evidence type="ECO:0000313" key="13">
    <source>
        <dbReference type="EMBL" id="ACZ12403.1"/>
    </source>
</evidence>
<feature type="binding site" evidence="10">
    <location>
        <position position="116"/>
    </location>
    <ligand>
        <name>substrate</name>
    </ligand>
</feature>
<dbReference type="Gene3D" id="2.30.42.10">
    <property type="match status" value="2"/>
</dbReference>
<keyword evidence="4 11" id="KW-0732">Signal</keyword>
<dbReference type="GO" id="GO:0006508">
    <property type="term" value="P:proteolysis"/>
    <property type="evidence" value="ECO:0007669"/>
    <property type="project" value="UniProtKB-KW"/>
</dbReference>
<feature type="active site" description="Charge relay system" evidence="9">
    <location>
        <position position="116"/>
    </location>
</feature>
<dbReference type="AlphaFoldDB" id="D1B2T3"/>
<dbReference type="Pfam" id="PF13180">
    <property type="entry name" value="PDZ_2"/>
    <property type="match status" value="1"/>
</dbReference>
<dbReference type="PANTHER" id="PTHR43343:SF3">
    <property type="entry name" value="PROTEASE DO-LIKE 8, CHLOROPLASTIC"/>
    <property type="match status" value="1"/>
</dbReference>
<dbReference type="RefSeq" id="WP_012857154.1">
    <property type="nucleotide sequence ID" value="NC_013512.1"/>
</dbReference>
<dbReference type="InterPro" id="IPR001478">
    <property type="entry name" value="PDZ"/>
</dbReference>
<evidence type="ECO:0000259" key="12">
    <source>
        <dbReference type="PROSITE" id="PS50106"/>
    </source>
</evidence>
<feature type="domain" description="PDZ" evidence="12">
    <location>
        <begin position="265"/>
        <end position="352"/>
    </location>
</feature>
<evidence type="ECO:0000256" key="5">
    <source>
        <dbReference type="ARBA" id="ARBA00022737"/>
    </source>
</evidence>
<dbReference type="InterPro" id="IPR009003">
    <property type="entry name" value="Peptidase_S1_PA"/>
</dbReference>
<feature type="binding site" evidence="10">
    <location>
        <position position="147"/>
    </location>
    <ligand>
        <name>substrate</name>
    </ligand>
</feature>
<dbReference type="InterPro" id="IPR051201">
    <property type="entry name" value="Chloro_Bact_Ser_Proteases"/>
</dbReference>
<feature type="binding site" evidence="10">
    <location>
        <begin position="219"/>
        <end position="221"/>
    </location>
    <ligand>
        <name>substrate</name>
    </ligand>
</feature>
<comment type="subcellular location">
    <subcellularLocation>
        <location evidence="1">Periplasm</location>
    </subcellularLocation>
</comment>
<comment type="similarity">
    <text evidence="2">Belongs to the peptidase S1C family.</text>
</comment>